<dbReference type="InterPro" id="IPR001610">
    <property type="entry name" value="PAC"/>
</dbReference>
<dbReference type="InterPro" id="IPR013655">
    <property type="entry name" value="PAS_fold_3"/>
</dbReference>
<dbReference type="Pfam" id="PF08447">
    <property type="entry name" value="PAS_3"/>
    <property type="match status" value="1"/>
</dbReference>
<protein>
    <recommendedName>
        <fullName evidence="2">histidine kinase</fullName>
        <ecNumber evidence="2">2.7.13.3</ecNumber>
    </recommendedName>
</protein>
<dbReference type="eggNOG" id="COG2202">
    <property type="taxonomic scope" value="Bacteria"/>
</dbReference>
<organism evidence="7 8">
    <name type="scientific">Anditalea andensis</name>
    <dbReference type="NCBI Taxonomy" id="1048983"/>
    <lineage>
        <taxon>Bacteria</taxon>
        <taxon>Pseudomonadati</taxon>
        <taxon>Bacteroidota</taxon>
        <taxon>Cytophagia</taxon>
        <taxon>Cytophagales</taxon>
        <taxon>Cytophagaceae</taxon>
        <taxon>Anditalea</taxon>
    </lineage>
</organism>
<dbReference type="InterPro" id="IPR000700">
    <property type="entry name" value="PAS-assoc_C"/>
</dbReference>
<dbReference type="PANTHER" id="PTHR43304:SF1">
    <property type="entry name" value="PAC DOMAIN-CONTAINING PROTEIN"/>
    <property type="match status" value="1"/>
</dbReference>
<dbReference type="PROSITE" id="PS50113">
    <property type="entry name" value="PAC"/>
    <property type="match status" value="1"/>
</dbReference>
<name>A0A074KR87_9BACT</name>
<dbReference type="EMBL" id="JMIH01000024">
    <property type="protein sequence ID" value="KEO72466.1"/>
    <property type="molecule type" value="Genomic_DNA"/>
</dbReference>
<dbReference type="InterPro" id="IPR052162">
    <property type="entry name" value="Sensor_kinase/Photoreceptor"/>
</dbReference>
<evidence type="ECO:0000313" key="7">
    <source>
        <dbReference type="EMBL" id="KEO72466.1"/>
    </source>
</evidence>
<dbReference type="InterPro" id="IPR000014">
    <property type="entry name" value="PAS"/>
</dbReference>
<evidence type="ECO:0000256" key="4">
    <source>
        <dbReference type="ARBA" id="ARBA00022679"/>
    </source>
</evidence>
<dbReference type="AlphaFoldDB" id="A0A074KR87"/>
<dbReference type="GO" id="GO:0004673">
    <property type="term" value="F:protein histidine kinase activity"/>
    <property type="evidence" value="ECO:0007669"/>
    <property type="project" value="UniProtKB-EC"/>
</dbReference>
<evidence type="ECO:0000259" key="6">
    <source>
        <dbReference type="PROSITE" id="PS50113"/>
    </source>
</evidence>
<keyword evidence="3" id="KW-0597">Phosphoprotein</keyword>
<dbReference type="eggNOG" id="COG2203">
    <property type="taxonomic scope" value="Bacteria"/>
</dbReference>
<keyword evidence="5" id="KW-0418">Kinase</keyword>
<dbReference type="PANTHER" id="PTHR43304">
    <property type="entry name" value="PHYTOCHROME-LIKE PROTEIN CPH1"/>
    <property type="match status" value="1"/>
</dbReference>
<dbReference type="SUPFAM" id="SSF55785">
    <property type="entry name" value="PYP-like sensor domain (PAS domain)"/>
    <property type="match status" value="1"/>
</dbReference>
<comment type="catalytic activity">
    <reaction evidence="1">
        <text>ATP + protein L-histidine = ADP + protein N-phospho-L-histidine.</text>
        <dbReference type="EC" id="2.7.13.3"/>
    </reaction>
</comment>
<evidence type="ECO:0000256" key="1">
    <source>
        <dbReference type="ARBA" id="ARBA00000085"/>
    </source>
</evidence>
<accession>A0A074KR87</accession>
<evidence type="ECO:0000313" key="8">
    <source>
        <dbReference type="Proteomes" id="UP000027821"/>
    </source>
</evidence>
<dbReference type="STRING" id="1048983.EL17_17150"/>
<gene>
    <name evidence="7" type="ORF">EL17_17150</name>
</gene>
<dbReference type="Gene3D" id="3.30.450.20">
    <property type="entry name" value="PAS domain"/>
    <property type="match status" value="1"/>
</dbReference>
<dbReference type="SMART" id="SM00086">
    <property type="entry name" value="PAC"/>
    <property type="match status" value="1"/>
</dbReference>
<dbReference type="OrthoDB" id="818539at2"/>
<comment type="caution">
    <text evidence="7">The sequence shown here is derived from an EMBL/GenBank/DDBJ whole genome shotgun (WGS) entry which is preliminary data.</text>
</comment>
<sequence>MIFAPIFNMERLENIFKISDSLWGSNQYFVVITDRSGNILAFNNGYKGCIQHTSDNIFDNLLESDKVILSVTLNNLKPKVTRTLTLKNLVKNKLILTSWDFCLDMDQGHITFIGHDVTEVFHIKNALKKANNKLESEKELFSVLLEKNKAGFWYWDLEKNKQRLSSEIKAMLSLEDQDSSTVSWQSRISPKELKIIKSNLNEHFSSQGSVPFYQEIKNILPNGSPLWVICFGKVFRWNRGKPQRMIGCFIDITKNKTSEEIIIKQNESLRKISFNQSHHMRAKVANILGLLNILDDKKITDDNKEYLKLLKYETEKLDKIIRENVSDAQETDLNISSPLFR</sequence>
<dbReference type="InterPro" id="IPR035965">
    <property type="entry name" value="PAS-like_dom_sf"/>
</dbReference>
<evidence type="ECO:0000256" key="2">
    <source>
        <dbReference type="ARBA" id="ARBA00012438"/>
    </source>
</evidence>
<reference evidence="7 8" key="1">
    <citation type="submission" date="2014-04" db="EMBL/GenBank/DDBJ databases">
        <title>Characterization and application of a salt tolerant electro-active bacterium.</title>
        <authorList>
            <person name="Yang L."/>
            <person name="Wei S."/>
            <person name="Tay Q.X.M."/>
        </authorList>
    </citation>
    <scope>NUCLEOTIDE SEQUENCE [LARGE SCALE GENOMIC DNA]</scope>
    <source>
        <strain evidence="7 8">LY1</strain>
    </source>
</reference>
<dbReference type="EC" id="2.7.13.3" evidence="2"/>
<feature type="domain" description="PAC" evidence="6">
    <location>
        <begin position="212"/>
        <end position="264"/>
    </location>
</feature>
<dbReference type="Proteomes" id="UP000027821">
    <property type="component" value="Unassembled WGS sequence"/>
</dbReference>
<evidence type="ECO:0000256" key="3">
    <source>
        <dbReference type="ARBA" id="ARBA00022553"/>
    </source>
</evidence>
<evidence type="ECO:0000256" key="5">
    <source>
        <dbReference type="ARBA" id="ARBA00022777"/>
    </source>
</evidence>
<keyword evidence="4" id="KW-0808">Transferase</keyword>
<dbReference type="CDD" id="cd00130">
    <property type="entry name" value="PAS"/>
    <property type="match status" value="1"/>
</dbReference>
<keyword evidence="8" id="KW-1185">Reference proteome</keyword>
<proteinExistence type="predicted"/>